<dbReference type="AlphaFoldDB" id="A0A222G567"/>
<protein>
    <submittedName>
        <fullName evidence="1">Uncharacterized protein</fullName>
    </submittedName>
</protein>
<name>A0A222G567_9GAMM</name>
<evidence type="ECO:0000313" key="2">
    <source>
        <dbReference type="Proteomes" id="UP000202259"/>
    </source>
</evidence>
<dbReference type="Proteomes" id="UP000202259">
    <property type="component" value="Chromosome"/>
</dbReference>
<accession>A0A222G567</accession>
<sequence length="64" mass="7233">MHLRESNKSNCAFFPTNSLIKLTRTLTKVTPSLLILTIKNEQLINQLGISGYFLAYSFEAIVTK</sequence>
<keyword evidence="2" id="KW-1185">Reference proteome</keyword>
<proteinExistence type="predicted"/>
<gene>
    <name evidence="1" type="ORF">B5D82_01220</name>
</gene>
<dbReference type="EMBL" id="CP020465">
    <property type="protein sequence ID" value="ASP46514.1"/>
    <property type="molecule type" value="Genomic_DNA"/>
</dbReference>
<evidence type="ECO:0000313" key="1">
    <source>
        <dbReference type="EMBL" id="ASP46514.1"/>
    </source>
</evidence>
<reference evidence="1 2" key="1">
    <citation type="submission" date="2017-08" db="EMBL/GenBank/DDBJ databases">
        <title>Complete genome of Colwellia sp. NB097-1, a psychrophile bacterium ioslated from Bering Sea.</title>
        <authorList>
            <person name="Chen X."/>
        </authorList>
    </citation>
    <scope>NUCLEOTIDE SEQUENCE [LARGE SCALE GENOMIC DNA]</scope>
    <source>
        <strain evidence="1 2">NB097-1</strain>
    </source>
</reference>
<organism evidence="1 2">
    <name type="scientific">Cognaticolwellia beringensis</name>
    <dbReference type="NCBI Taxonomy" id="1967665"/>
    <lineage>
        <taxon>Bacteria</taxon>
        <taxon>Pseudomonadati</taxon>
        <taxon>Pseudomonadota</taxon>
        <taxon>Gammaproteobacteria</taxon>
        <taxon>Alteromonadales</taxon>
        <taxon>Colwelliaceae</taxon>
        <taxon>Cognaticolwellia</taxon>
    </lineage>
</organism>
<dbReference type="KEGG" id="cber:B5D82_01220"/>